<protein>
    <submittedName>
        <fullName evidence="1">LuxR C-terminal-related transcriptional regulator</fullName>
    </submittedName>
</protein>
<dbReference type="EMBL" id="JBBKAJ010000022">
    <property type="protein sequence ID" value="MEJ8633255.1"/>
    <property type="molecule type" value="Genomic_DNA"/>
</dbReference>
<keyword evidence="2" id="KW-1185">Reference proteome</keyword>
<comment type="caution">
    <text evidence="1">The sequence shown here is derived from an EMBL/GenBank/DDBJ whole genome shotgun (WGS) entry which is preliminary data.</text>
</comment>
<dbReference type="Proteomes" id="UP001377168">
    <property type="component" value="Unassembled WGS sequence"/>
</dbReference>
<accession>A0ACC6PPL3</accession>
<evidence type="ECO:0000313" key="1">
    <source>
        <dbReference type="EMBL" id="MEJ8633255.1"/>
    </source>
</evidence>
<gene>
    <name evidence="1" type="ORF">WKI67_07590</name>
</gene>
<proteinExistence type="predicted"/>
<name>A0ACC6PPL3_9ACTN</name>
<sequence length="757" mass="82396">MGRDTELAELQALLTRHRLVTLTGPGGAGKTRLAVELGLRVQPRFPDGVWLVELAALTDGALLVQSVADCLGISEEVGRPILDTVTDTLAPHRAVLLLDNCEHLVLPAARLTEALLSRCPHLRVLTTSREPLDVPGETVVRVGELPLPGSRQNLTRTHLLTSAAVRLFVERARAAAPDFQLTDENVDDVAALCTRLDGIPLAIELAARRVRLLTVAEINSRLDDRFRLLTRGSRTAADRHRDLRTTIEWSHDLLEAHEQAAMRRLSVLVGGFGLSTATAACADGRTVLAEDMIDLLADLEARSLIVPQRASAANRFRQLESIRMYGRERLDTADETDATFDRLASHLLRLAEPIVGDDMLHCYEELEPLDTERANLTATVDWAARVGDSRHLPLAAALGRCWRHHGQAAEGRALLRTALESTGPAHPARAAALEQAAALAAGQGDHPEAMALVTEATRIALGSGHPIPLVRALSTLARVHLSCDRNADAYAASARCLEIVEPLGRPLDTAVCLHNLAWTALQCGNTDRAGELMESCLPLYRRHSPHPLPPEWLHTAGAHALAREDAKTAEQHLRQGLRAYLVSADSGILPVTGVLTLESLAVAASQREQPRRALRLGAVASALRRARRLHSDPATERELRQALAEARARLSPAGAREAEREGRALSLPQALDYAVHDVWQERGDGPLPLTDREREIARLVAVGLTNRELAQRIHVSQRTVESHLENIRARLDLRSRAQLAAWATRHLGAGAPDSARG</sequence>
<evidence type="ECO:0000313" key="2">
    <source>
        <dbReference type="Proteomes" id="UP001377168"/>
    </source>
</evidence>
<reference evidence="1" key="1">
    <citation type="submission" date="2024-03" db="EMBL/GenBank/DDBJ databases">
        <title>Novel Streptomyces species of biotechnological and ecological value are a feature of Machair soil.</title>
        <authorList>
            <person name="Prole J.R."/>
            <person name="Goodfellow M."/>
            <person name="Allenby N."/>
            <person name="Ward A.C."/>
        </authorList>
    </citation>
    <scope>NUCLEOTIDE SEQUENCE</scope>
    <source>
        <strain evidence="1">MS2.AVA.5</strain>
    </source>
</reference>
<organism evidence="1 2">
    <name type="scientific">Streptomyces achmelvichensis</name>
    <dbReference type="NCBI Taxonomy" id="3134111"/>
    <lineage>
        <taxon>Bacteria</taxon>
        <taxon>Bacillati</taxon>
        <taxon>Actinomycetota</taxon>
        <taxon>Actinomycetes</taxon>
        <taxon>Kitasatosporales</taxon>
        <taxon>Streptomycetaceae</taxon>
        <taxon>Streptomyces</taxon>
    </lineage>
</organism>